<evidence type="ECO:0000313" key="3">
    <source>
        <dbReference type="Proteomes" id="UP000663903"/>
    </source>
</evidence>
<evidence type="ECO:0000256" key="1">
    <source>
        <dbReference type="SAM" id="Phobius"/>
    </source>
</evidence>
<evidence type="ECO:0000313" key="2">
    <source>
        <dbReference type="EMBL" id="QTD46748.1"/>
    </source>
</evidence>
<organism evidence="2 3">
    <name type="scientific">Ottowia testudinis</name>
    <dbReference type="NCBI Taxonomy" id="2816950"/>
    <lineage>
        <taxon>Bacteria</taxon>
        <taxon>Pseudomonadati</taxon>
        <taxon>Pseudomonadota</taxon>
        <taxon>Betaproteobacteria</taxon>
        <taxon>Burkholderiales</taxon>
        <taxon>Comamonadaceae</taxon>
        <taxon>Ottowia</taxon>
    </lineage>
</organism>
<proteinExistence type="predicted"/>
<dbReference type="RefSeq" id="WP_208010647.1">
    <property type="nucleotide sequence ID" value="NZ_CP071796.1"/>
</dbReference>
<name>A0A975CHX2_9BURK</name>
<dbReference type="AlphaFoldDB" id="A0A975CHX2"/>
<dbReference type="Proteomes" id="UP000663903">
    <property type="component" value="Chromosome"/>
</dbReference>
<keyword evidence="1" id="KW-1133">Transmembrane helix</keyword>
<sequence length="65" mass="7237">MRLSTVMAVLFMGAVLYVVMAIIRYVVIGRMEGMQDEALEHRRKAVRGAVFGAAALVIAILANWW</sequence>
<reference evidence="2" key="1">
    <citation type="submission" date="2021-03" db="EMBL/GenBank/DDBJ databases">
        <title>Ottowia sp. 27C isolated from the cloaca of a Giant Asian pond turtle (Heosemys grandis).</title>
        <authorList>
            <person name="Spergser J."/>
            <person name="Busse H.-J."/>
        </authorList>
    </citation>
    <scope>NUCLEOTIDE SEQUENCE</scope>
    <source>
        <strain evidence="2">27C</strain>
    </source>
</reference>
<dbReference type="EMBL" id="CP071796">
    <property type="protein sequence ID" value="QTD46748.1"/>
    <property type="molecule type" value="Genomic_DNA"/>
</dbReference>
<feature type="transmembrane region" description="Helical" evidence="1">
    <location>
        <begin position="6"/>
        <end position="27"/>
    </location>
</feature>
<accession>A0A975CHX2</accession>
<keyword evidence="3" id="KW-1185">Reference proteome</keyword>
<dbReference type="KEGG" id="otd:J1M35_07720"/>
<protein>
    <submittedName>
        <fullName evidence="2">Uncharacterized protein</fullName>
    </submittedName>
</protein>
<feature type="transmembrane region" description="Helical" evidence="1">
    <location>
        <begin position="48"/>
        <end position="64"/>
    </location>
</feature>
<keyword evidence="1" id="KW-0812">Transmembrane</keyword>
<keyword evidence="1" id="KW-0472">Membrane</keyword>
<gene>
    <name evidence="2" type="ORF">J1M35_07720</name>
</gene>